<sequence length="148" mass="16821">MWSNPFQLQPMECLPSWSLTIRLFVIVHANGQLHPANVIFPRIIYDGLSCAFSLNITYSSTQQASFFRYLGVEGRCGSTFSTNSTGPYRIRLKQINHQNRTTSSSRQHYTFQQHPQGIMMKGITEDRTTTIKRRKSAAGTEKVGVMDT</sequence>
<evidence type="ECO:0000313" key="1">
    <source>
        <dbReference type="EMBL" id="CAG6492829.1"/>
    </source>
</evidence>
<proteinExistence type="predicted"/>
<accession>A0A8D8CHH5</accession>
<name>A0A8D8CHH5_CULPI</name>
<organism evidence="1">
    <name type="scientific">Culex pipiens</name>
    <name type="common">House mosquito</name>
    <dbReference type="NCBI Taxonomy" id="7175"/>
    <lineage>
        <taxon>Eukaryota</taxon>
        <taxon>Metazoa</taxon>
        <taxon>Ecdysozoa</taxon>
        <taxon>Arthropoda</taxon>
        <taxon>Hexapoda</taxon>
        <taxon>Insecta</taxon>
        <taxon>Pterygota</taxon>
        <taxon>Neoptera</taxon>
        <taxon>Endopterygota</taxon>
        <taxon>Diptera</taxon>
        <taxon>Nematocera</taxon>
        <taxon>Culicoidea</taxon>
        <taxon>Culicidae</taxon>
        <taxon>Culicinae</taxon>
        <taxon>Culicini</taxon>
        <taxon>Culex</taxon>
        <taxon>Culex</taxon>
    </lineage>
</organism>
<protein>
    <submittedName>
        <fullName evidence="1">(northern house mosquito) hypothetical protein</fullName>
    </submittedName>
</protein>
<reference evidence="1" key="1">
    <citation type="submission" date="2021-05" db="EMBL/GenBank/DDBJ databases">
        <authorList>
            <person name="Alioto T."/>
            <person name="Alioto T."/>
            <person name="Gomez Garrido J."/>
        </authorList>
    </citation>
    <scope>NUCLEOTIDE SEQUENCE</scope>
</reference>
<dbReference type="EMBL" id="HBUE01122034">
    <property type="protein sequence ID" value="CAG6492829.1"/>
    <property type="molecule type" value="Transcribed_RNA"/>
</dbReference>
<dbReference type="AlphaFoldDB" id="A0A8D8CHH5"/>